<dbReference type="AlphaFoldDB" id="A0A1H0TZU3"/>
<feature type="transmembrane region" description="Helical" evidence="1">
    <location>
        <begin position="178"/>
        <end position="195"/>
    </location>
</feature>
<reference evidence="3" key="1">
    <citation type="submission" date="2016-10" db="EMBL/GenBank/DDBJ databases">
        <authorList>
            <person name="Varghese N."/>
            <person name="Submissions S."/>
        </authorList>
    </citation>
    <scope>NUCLEOTIDE SEQUENCE [LARGE SCALE GENOMIC DNA]</scope>
    <source>
        <strain evidence="3">DSM 22329</strain>
    </source>
</reference>
<evidence type="ECO:0000313" key="3">
    <source>
        <dbReference type="Proteomes" id="UP000199077"/>
    </source>
</evidence>
<keyword evidence="1" id="KW-0812">Transmembrane</keyword>
<feature type="transmembrane region" description="Helical" evidence="1">
    <location>
        <begin position="202"/>
        <end position="217"/>
    </location>
</feature>
<dbReference type="EMBL" id="LT629711">
    <property type="protein sequence ID" value="SDP59096.1"/>
    <property type="molecule type" value="Genomic_DNA"/>
</dbReference>
<feature type="transmembrane region" description="Helical" evidence="1">
    <location>
        <begin position="473"/>
        <end position="494"/>
    </location>
</feature>
<name>A0A1H0TZU3_9MICO</name>
<evidence type="ECO:0008006" key="4">
    <source>
        <dbReference type="Google" id="ProtNLM"/>
    </source>
</evidence>
<keyword evidence="1" id="KW-1133">Transmembrane helix</keyword>
<evidence type="ECO:0000313" key="2">
    <source>
        <dbReference type="EMBL" id="SDP59096.1"/>
    </source>
</evidence>
<feature type="transmembrane region" description="Helical" evidence="1">
    <location>
        <begin position="154"/>
        <end position="172"/>
    </location>
</feature>
<keyword evidence="1" id="KW-0472">Membrane</keyword>
<feature type="transmembrane region" description="Helical" evidence="1">
    <location>
        <begin position="442"/>
        <end position="461"/>
    </location>
</feature>
<protein>
    <recommendedName>
        <fullName evidence="4">Dolichyl-phosphate-mannose-protein mannosyltransferase</fullName>
    </recommendedName>
</protein>
<organism evidence="2 3">
    <name type="scientific">Pedococcus dokdonensis</name>
    <dbReference type="NCBI Taxonomy" id="443156"/>
    <lineage>
        <taxon>Bacteria</taxon>
        <taxon>Bacillati</taxon>
        <taxon>Actinomycetota</taxon>
        <taxon>Actinomycetes</taxon>
        <taxon>Micrococcales</taxon>
        <taxon>Intrasporangiaceae</taxon>
        <taxon>Pedococcus</taxon>
    </lineage>
</organism>
<feature type="transmembrane region" description="Helical" evidence="1">
    <location>
        <begin position="411"/>
        <end position="430"/>
    </location>
</feature>
<feature type="transmembrane region" description="Helical" evidence="1">
    <location>
        <begin position="20"/>
        <end position="40"/>
    </location>
</feature>
<gene>
    <name evidence="2" type="ORF">SAMN04489867_3043</name>
</gene>
<keyword evidence="3" id="KW-1185">Reference proteome</keyword>
<dbReference type="Proteomes" id="UP000199077">
    <property type="component" value="Chromosome I"/>
</dbReference>
<sequence length="498" mass="53436">MTSQRTSDGQSSGERVWPVWRSSVVLGVLATVAMVLHICWPRPVGQAPHPDGDRYLCQLNAHSMVPRDAAAPRYWDYALFQWIPGAEMDRGCIQYPSSQVWILRVFVKLTEWTTGSSGALDLRWGVVSFAVFVGLAVGLFAAMVRRDIWRRIGLSALLLLVVGDSTFASYSAGPMGEFPGILGVVMVCLASVLLGRRGLQQWVGLGAFAMGSGLVLTSKVQAVTLVVPLALFLGATSMRPWPDRSVLRTVQASPSGGWRVKVAPVLLALGLLAPTAWMLDSNPEQFRSVNAWELISVGILGPSHDPAGDLAEMGLPGALVRYAGKTACDDNCATLNDPVWRESRGRFTYRVAGEFLLRHPGVALDIAQVAAQDFATARPGYLGSFPPGPGHAPQENDLSLLASGLQLFRPHALPVLLVSWGVLTACAVRLGRSGQPGSWRRAFAGSAGLMLSFSVVQFLTATYGEAIENTKHLVLAILAFALTLVMALAARLSAPTRT</sequence>
<accession>A0A1H0TZU3</accession>
<proteinExistence type="predicted"/>
<dbReference type="STRING" id="443156.SAMN04489867_3043"/>
<evidence type="ECO:0000256" key="1">
    <source>
        <dbReference type="SAM" id="Phobius"/>
    </source>
</evidence>
<feature type="transmembrane region" description="Helical" evidence="1">
    <location>
        <begin position="122"/>
        <end position="142"/>
    </location>
</feature>